<keyword evidence="2" id="KW-0813">Transport</keyword>
<evidence type="ECO:0000256" key="7">
    <source>
        <dbReference type="ARBA" id="ARBA00022989"/>
    </source>
</evidence>
<dbReference type="EMBL" id="CP019609">
    <property type="protein sequence ID" value="AQP52889.1"/>
    <property type="molecule type" value="Genomic_DNA"/>
</dbReference>
<name>A0A1Q2D3D6_9ENTE</name>
<dbReference type="PANTHER" id="PTHR32502:SF28">
    <property type="entry name" value="PHOSPHOTRANSFERASE SYSTEM SUGAR-SPECIFIC EIIC COMPONENT"/>
    <property type="match status" value="1"/>
</dbReference>
<dbReference type="Pfam" id="PF03609">
    <property type="entry name" value="EII-Sor"/>
    <property type="match status" value="1"/>
</dbReference>
<dbReference type="GO" id="GO:0009401">
    <property type="term" value="P:phosphoenolpyruvate-dependent sugar phosphotransferase system"/>
    <property type="evidence" value="ECO:0007669"/>
    <property type="project" value="UniProtKB-KW"/>
</dbReference>
<dbReference type="Proteomes" id="UP000188246">
    <property type="component" value="Chromosome"/>
</dbReference>
<accession>A0A1Q2D3D6</accession>
<proteinExistence type="predicted"/>
<evidence type="ECO:0000256" key="4">
    <source>
        <dbReference type="ARBA" id="ARBA00022597"/>
    </source>
</evidence>
<dbReference type="PROSITE" id="PS51106">
    <property type="entry name" value="PTS_EIIC_TYPE_4"/>
    <property type="match status" value="1"/>
</dbReference>
<comment type="subcellular location">
    <subcellularLocation>
        <location evidence="1">Cell membrane</location>
        <topology evidence="1">Multi-pass membrane protein</topology>
    </subcellularLocation>
</comment>
<dbReference type="KEGG" id="vpi:BW732_00720"/>
<evidence type="ECO:0000313" key="9">
    <source>
        <dbReference type="EMBL" id="AQP52889.1"/>
    </source>
</evidence>
<keyword evidence="7" id="KW-1133">Transmembrane helix</keyword>
<dbReference type="AlphaFoldDB" id="A0A1Q2D3D6"/>
<dbReference type="PANTHER" id="PTHR32502">
    <property type="entry name" value="N-ACETYLGALACTOSAMINE PERMEASE II COMPONENT-RELATED"/>
    <property type="match status" value="1"/>
</dbReference>
<evidence type="ECO:0000256" key="5">
    <source>
        <dbReference type="ARBA" id="ARBA00022683"/>
    </source>
</evidence>
<reference evidence="9 10" key="1">
    <citation type="journal article" date="2010" name="Int. J. Syst. Evol. Microbiol.">
        <title>Vagococcus penaei sp. nov., isolated from spoilage microbiota of cooked shrimp (Penaeus vannamei).</title>
        <authorList>
            <person name="Jaffres E."/>
            <person name="Prevost H."/>
            <person name="Rossero A."/>
            <person name="Joffraud J.J."/>
            <person name="Dousset X."/>
        </authorList>
    </citation>
    <scope>NUCLEOTIDE SEQUENCE [LARGE SCALE GENOMIC DNA]</scope>
    <source>
        <strain evidence="9 10">CD276</strain>
    </source>
</reference>
<keyword evidence="10" id="KW-1185">Reference proteome</keyword>
<dbReference type="STRING" id="633807.BW732_00720"/>
<keyword evidence="5" id="KW-0598">Phosphotransferase system</keyword>
<evidence type="ECO:0000256" key="2">
    <source>
        <dbReference type="ARBA" id="ARBA00022448"/>
    </source>
</evidence>
<organism evidence="9 10">
    <name type="scientific">Vagococcus penaei</name>
    <dbReference type="NCBI Taxonomy" id="633807"/>
    <lineage>
        <taxon>Bacteria</taxon>
        <taxon>Bacillati</taxon>
        <taxon>Bacillota</taxon>
        <taxon>Bacilli</taxon>
        <taxon>Lactobacillales</taxon>
        <taxon>Enterococcaceae</taxon>
        <taxon>Vagococcus</taxon>
    </lineage>
</organism>
<sequence>MEILWWQILLITFYAGYQIIDELTIYSGAGSPVFAGLITGIIMGDMKAGLIIGGSMQLAILGVGTFGGASRIDANSGTILATVFSVGLGMNPEQAIAAIAVPVASLMIQMDILGRFANTFFAHRIDTHIENMEYKKIERNYLMGILSWSLSRALPVFLAISFGGEVVNTVVNYLNTDLKWLGDGLSTAGAVLPAVGFAILLRYLPVKKHIAYLILGFVITALLSTVFVNIQAIGGVVGTLSKDFAQPLNNLSMLAIALIGFGLAYLQYKRTIDNSAKTGVPVNNVTNNVAIDVVEGEIEDDEL</sequence>
<evidence type="ECO:0000313" key="10">
    <source>
        <dbReference type="Proteomes" id="UP000188246"/>
    </source>
</evidence>
<evidence type="ECO:0000256" key="6">
    <source>
        <dbReference type="ARBA" id="ARBA00022692"/>
    </source>
</evidence>
<protein>
    <submittedName>
        <fullName evidence="9">PTS fructose transporter subunit IIC</fullName>
    </submittedName>
</protein>
<dbReference type="GO" id="GO:0005886">
    <property type="term" value="C:plasma membrane"/>
    <property type="evidence" value="ECO:0007669"/>
    <property type="project" value="UniProtKB-SubCell"/>
</dbReference>
<keyword evidence="4" id="KW-0762">Sugar transport</keyword>
<evidence type="ECO:0000256" key="8">
    <source>
        <dbReference type="ARBA" id="ARBA00023136"/>
    </source>
</evidence>
<keyword evidence="8" id="KW-0472">Membrane</keyword>
<dbReference type="InterPro" id="IPR050303">
    <property type="entry name" value="GatZ_KbaZ_carbometab"/>
</dbReference>
<keyword evidence="6" id="KW-0812">Transmembrane</keyword>
<dbReference type="RefSeq" id="WP_077274985.1">
    <property type="nucleotide sequence ID" value="NZ_CP019609.1"/>
</dbReference>
<dbReference type="InterPro" id="IPR004700">
    <property type="entry name" value="PTS_IIC_man"/>
</dbReference>
<dbReference type="OrthoDB" id="1649937at2"/>
<evidence type="ECO:0000256" key="3">
    <source>
        <dbReference type="ARBA" id="ARBA00022475"/>
    </source>
</evidence>
<evidence type="ECO:0000256" key="1">
    <source>
        <dbReference type="ARBA" id="ARBA00004651"/>
    </source>
</evidence>
<keyword evidence="3" id="KW-1003">Cell membrane</keyword>
<gene>
    <name evidence="9" type="ORF">BW732_00720</name>
</gene>